<accession>A0A1I5BKD9</accession>
<evidence type="ECO:0000313" key="2">
    <source>
        <dbReference type="EMBL" id="SFN75102.1"/>
    </source>
</evidence>
<evidence type="ECO:0000313" key="3">
    <source>
        <dbReference type="Proteomes" id="UP000198806"/>
    </source>
</evidence>
<reference evidence="2 3" key="1">
    <citation type="submission" date="2016-10" db="EMBL/GenBank/DDBJ databases">
        <authorList>
            <person name="de Groot N.N."/>
        </authorList>
    </citation>
    <scope>NUCLEOTIDE SEQUENCE [LARGE SCALE GENOMIC DNA]</scope>
    <source>
        <strain evidence="2 3">DSM 1283</strain>
    </source>
</reference>
<dbReference type="RefSeq" id="WP_170847837.1">
    <property type="nucleotide sequence ID" value="NZ_BAABFM010000003.1"/>
</dbReference>
<keyword evidence="3" id="KW-1185">Reference proteome</keyword>
<dbReference type="Proteomes" id="UP000198806">
    <property type="component" value="Unassembled WGS sequence"/>
</dbReference>
<dbReference type="STRING" id="1527.SAMN04489757_10158"/>
<dbReference type="AlphaFoldDB" id="A0A1I5BKD9"/>
<protein>
    <submittedName>
        <fullName evidence="2">Uncharacterized protein</fullName>
    </submittedName>
</protein>
<sequence>MKGQLEQNDTRGVIMNKITHECQSEESYGGSVIRKNHRNHTKRKFSSAELV</sequence>
<proteinExistence type="predicted"/>
<organism evidence="2 3">
    <name type="scientific">Anaerocolumna aminovalerica</name>
    <dbReference type="NCBI Taxonomy" id="1527"/>
    <lineage>
        <taxon>Bacteria</taxon>
        <taxon>Bacillati</taxon>
        <taxon>Bacillota</taxon>
        <taxon>Clostridia</taxon>
        <taxon>Lachnospirales</taxon>
        <taxon>Lachnospiraceae</taxon>
        <taxon>Anaerocolumna</taxon>
    </lineage>
</organism>
<name>A0A1I5BKD9_9FIRM</name>
<feature type="compositionally biased region" description="Basic residues" evidence="1">
    <location>
        <begin position="34"/>
        <end position="45"/>
    </location>
</feature>
<feature type="region of interest" description="Disordered" evidence="1">
    <location>
        <begin position="24"/>
        <end position="51"/>
    </location>
</feature>
<dbReference type="EMBL" id="FOWD01000001">
    <property type="protein sequence ID" value="SFN75102.1"/>
    <property type="molecule type" value="Genomic_DNA"/>
</dbReference>
<gene>
    <name evidence="2" type="ORF">SAMN04489757_10158</name>
</gene>
<evidence type="ECO:0000256" key="1">
    <source>
        <dbReference type="SAM" id="MobiDB-lite"/>
    </source>
</evidence>